<proteinExistence type="predicted"/>
<dbReference type="Proteomes" id="UP000729701">
    <property type="component" value="Unassembled WGS sequence"/>
</dbReference>
<evidence type="ECO:0000313" key="2">
    <source>
        <dbReference type="Proteomes" id="UP000729701"/>
    </source>
</evidence>
<name>A0A951UX60_9CYAN</name>
<sequence>MRISNGHLTDCPASQNCVVSQGADDKHTIDAIARMKALAYGADDKERKNQEIWEGLGFEVIMLPNCHILASGLGAVHCIQKYIKRG</sequence>
<gene>
    <name evidence="1" type="ORF">KME60_33670</name>
</gene>
<dbReference type="EMBL" id="JAHHGZ010000068">
    <property type="protein sequence ID" value="MBW4672236.1"/>
    <property type="molecule type" value="Genomic_DNA"/>
</dbReference>
<accession>A0A951UX60</accession>
<dbReference type="AlphaFoldDB" id="A0A951UX60"/>
<organism evidence="1 2">
    <name type="scientific">Cyanomargarita calcarea GSE-NOS-MK-12-04C</name>
    <dbReference type="NCBI Taxonomy" id="2839659"/>
    <lineage>
        <taxon>Bacteria</taxon>
        <taxon>Bacillati</taxon>
        <taxon>Cyanobacteriota</taxon>
        <taxon>Cyanophyceae</taxon>
        <taxon>Nostocales</taxon>
        <taxon>Cyanomargaritaceae</taxon>
        <taxon>Cyanomargarita</taxon>
    </lineage>
</organism>
<comment type="caution">
    <text evidence="1">The sequence shown here is derived from an EMBL/GenBank/DDBJ whole genome shotgun (WGS) entry which is preliminary data.</text>
</comment>
<protein>
    <submittedName>
        <fullName evidence="1">Uncharacterized protein</fullName>
    </submittedName>
</protein>
<reference evidence="1" key="2">
    <citation type="journal article" date="2022" name="Microbiol. Resour. Announc.">
        <title>Metagenome Sequencing to Explore Phylogenomics of Terrestrial Cyanobacteria.</title>
        <authorList>
            <person name="Ward R.D."/>
            <person name="Stajich J.E."/>
            <person name="Johansen J.R."/>
            <person name="Huntemann M."/>
            <person name="Clum A."/>
            <person name="Foster B."/>
            <person name="Foster B."/>
            <person name="Roux S."/>
            <person name="Palaniappan K."/>
            <person name="Varghese N."/>
            <person name="Mukherjee S."/>
            <person name="Reddy T.B.K."/>
            <person name="Daum C."/>
            <person name="Copeland A."/>
            <person name="Chen I.A."/>
            <person name="Ivanova N.N."/>
            <person name="Kyrpides N.C."/>
            <person name="Shapiro N."/>
            <person name="Eloe-Fadrosh E.A."/>
            <person name="Pietrasiak N."/>
        </authorList>
    </citation>
    <scope>NUCLEOTIDE SEQUENCE</scope>
    <source>
        <strain evidence="1">GSE-NOS-MK-12-04C</strain>
    </source>
</reference>
<evidence type="ECO:0000313" key="1">
    <source>
        <dbReference type="EMBL" id="MBW4672236.1"/>
    </source>
</evidence>
<reference evidence="1" key="1">
    <citation type="submission" date="2021-05" db="EMBL/GenBank/DDBJ databases">
        <authorList>
            <person name="Pietrasiak N."/>
            <person name="Ward R."/>
            <person name="Stajich J.E."/>
            <person name="Kurbessoian T."/>
        </authorList>
    </citation>
    <scope>NUCLEOTIDE SEQUENCE</scope>
    <source>
        <strain evidence="1">GSE-NOS-MK-12-04C</strain>
    </source>
</reference>